<dbReference type="PANTHER" id="PTHR43820:SF4">
    <property type="entry name" value="HIGH-AFFINITY BRANCHED-CHAIN AMINO ACID TRANSPORT ATP-BINDING PROTEIN LIVF"/>
    <property type="match status" value="1"/>
</dbReference>
<comment type="similarity">
    <text evidence="1">Belongs to the ABC transporter superfamily.</text>
</comment>
<dbReference type="InterPro" id="IPR052156">
    <property type="entry name" value="BCAA_Transport_ATP-bd_LivF"/>
</dbReference>
<dbReference type="InterPro" id="IPR027417">
    <property type="entry name" value="P-loop_NTPase"/>
</dbReference>
<dbReference type="GO" id="GO:0015658">
    <property type="term" value="F:branched-chain amino acid transmembrane transporter activity"/>
    <property type="evidence" value="ECO:0007669"/>
    <property type="project" value="TreeGrafter"/>
</dbReference>
<accession>A0A382Y717</accession>
<dbReference type="GO" id="GO:0005524">
    <property type="term" value="F:ATP binding"/>
    <property type="evidence" value="ECO:0007669"/>
    <property type="project" value="InterPro"/>
</dbReference>
<dbReference type="SUPFAM" id="SSF52540">
    <property type="entry name" value="P-loop containing nucleoside triphosphate hydrolases"/>
    <property type="match status" value="1"/>
</dbReference>
<evidence type="ECO:0000313" key="5">
    <source>
        <dbReference type="EMBL" id="SVD79043.1"/>
    </source>
</evidence>
<evidence type="ECO:0000259" key="4">
    <source>
        <dbReference type="Pfam" id="PF00005"/>
    </source>
</evidence>
<protein>
    <recommendedName>
        <fullName evidence="4">ABC transporter domain-containing protein</fullName>
    </recommendedName>
</protein>
<proteinExistence type="inferred from homology"/>
<evidence type="ECO:0000256" key="3">
    <source>
        <dbReference type="ARBA" id="ARBA00022970"/>
    </source>
</evidence>
<sequence>HNMLNHFPFLAKRLKTPGGKLSGGEQQQLVIARALMTRPEIIMLDEPSLGLGPIVVDTVYSILHTLRDQGITLLVVEQSTHRALENADRVYVLRRGQIELQGKSSELSDEEVERAYFGFGDINET</sequence>
<dbReference type="AlphaFoldDB" id="A0A382Y717"/>
<reference evidence="5" key="1">
    <citation type="submission" date="2018-05" db="EMBL/GenBank/DDBJ databases">
        <authorList>
            <person name="Lanie J.A."/>
            <person name="Ng W.-L."/>
            <person name="Kazmierczak K.M."/>
            <person name="Andrzejewski T.M."/>
            <person name="Davidsen T.M."/>
            <person name="Wayne K.J."/>
            <person name="Tettelin H."/>
            <person name="Glass J.I."/>
            <person name="Rusch D."/>
            <person name="Podicherti R."/>
            <person name="Tsui H.-C.T."/>
            <person name="Winkler M.E."/>
        </authorList>
    </citation>
    <scope>NUCLEOTIDE SEQUENCE</scope>
</reference>
<evidence type="ECO:0000256" key="2">
    <source>
        <dbReference type="ARBA" id="ARBA00022448"/>
    </source>
</evidence>
<dbReference type="PANTHER" id="PTHR43820">
    <property type="entry name" value="HIGH-AFFINITY BRANCHED-CHAIN AMINO ACID TRANSPORT ATP-BINDING PROTEIN LIVF"/>
    <property type="match status" value="1"/>
</dbReference>
<dbReference type="GO" id="GO:0015807">
    <property type="term" value="P:L-amino acid transport"/>
    <property type="evidence" value="ECO:0007669"/>
    <property type="project" value="TreeGrafter"/>
</dbReference>
<dbReference type="GO" id="GO:0016887">
    <property type="term" value="F:ATP hydrolysis activity"/>
    <property type="evidence" value="ECO:0007669"/>
    <property type="project" value="InterPro"/>
</dbReference>
<dbReference type="InterPro" id="IPR003439">
    <property type="entry name" value="ABC_transporter-like_ATP-bd"/>
</dbReference>
<evidence type="ECO:0000256" key="1">
    <source>
        <dbReference type="ARBA" id="ARBA00005417"/>
    </source>
</evidence>
<organism evidence="5">
    <name type="scientific">marine metagenome</name>
    <dbReference type="NCBI Taxonomy" id="408172"/>
    <lineage>
        <taxon>unclassified sequences</taxon>
        <taxon>metagenomes</taxon>
        <taxon>ecological metagenomes</taxon>
    </lineage>
</organism>
<keyword evidence="2" id="KW-0813">Transport</keyword>
<feature type="domain" description="ABC transporter" evidence="4">
    <location>
        <begin position="7"/>
        <end position="48"/>
    </location>
</feature>
<keyword evidence="3" id="KW-0029">Amino-acid transport</keyword>
<dbReference type="Pfam" id="PF00005">
    <property type="entry name" value="ABC_tran"/>
    <property type="match status" value="1"/>
</dbReference>
<dbReference type="Gene3D" id="3.40.50.300">
    <property type="entry name" value="P-loop containing nucleotide triphosphate hydrolases"/>
    <property type="match status" value="1"/>
</dbReference>
<name>A0A382Y717_9ZZZZ</name>
<feature type="non-terminal residue" evidence="5">
    <location>
        <position position="1"/>
    </location>
</feature>
<dbReference type="EMBL" id="UINC01173441">
    <property type="protein sequence ID" value="SVD79043.1"/>
    <property type="molecule type" value="Genomic_DNA"/>
</dbReference>
<gene>
    <name evidence="5" type="ORF">METZ01_LOCUS431897</name>
</gene>